<dbReference type="AlphaFoldDB" id="A0A0S4QPG9"/>
<organism evidence="3 4">
    <name type="scientific">Parafrankia irregularis</name>
    <dbReference type="NCBI Taxonomy" id="795642"/>
    <lineage>
        <taxon>Bacteria</taxon>
        <taxon>Bacillati</taxon>
        <taxon>Actinomycetota</taxon>
        <taxon>Actinomycetes</taxon>
        <taxon>Frankiales</taxon>
        <taxon>Frankiaceae</taxon>
        <taxon>Parafrankia</taxon>
    </lineage>
</organism>
<reference evidence="4" key="1">
    <citation type="submission" date="2015-11" db="EMBL/GenBank/DDBJ databases">
        <authorList>
            <person name="Varghese N."/>
        </authorList>
    </citation>
    <scope>NUCLEOTIDE SEQUENCE [LARGE SCALE GENOMIC DNA]</scope>
    <source>
        <strain evidence="4">DSM 45899</strain>
    </source>
</reference>
<evidence type="ECO:0000313" key="3">
    <source>
        <dbReference type="EMBL" id="CUU56684.1"/>
    </source>
</evidence>
<dbReference type="SUPFAM" id="SSF50475">
    <property type="entry name" value="FMN-binding split barrel"/>
    <property type="match status" value="1"/>
</dbReference>
<evidence type="ECO:0000313" key="4">
    <source>
        <dbReference type="Proteomes" id="UP000198802"/>
    </source>
</evidence>
<sequence length="152" mass="16865">MTENPAPTTGDGGYTAPDLALFGAEHVRRYVETGGAVGHSWNGVTCLVLWTTGRRTGQRRATPLIYTSDGDRFVVIASQGGAPAHPGWYHNLLAEPKVEVQVLADRFTATARTAEGTEHERLWSLMAQRWPNYDEYTKRTTRRIPVVVLERG</sequence>
<comment type="similarity">
    <text evidence="1">Belongs to the F420H(2)-dependent quinone reductase family.</text>
</comment>
<dbReference type="Proteomes" id="UP000198802">
    <property type="component" value="Unassembled WGS sequence"/>
</dbReference>
<dbReference type="NCBIfam" id="TIGR00026">
    <property type="entry name" value="hi_GC_TIGR00026"/>
    <property type="match status" value="1"/>
</dbReference>
<accession>A0A0S4QPG9</accession>
<keyword evidence="4" id="KW-1185">Reference proteome</keyword>
<dbReference type="InterPro" id="IPR004378">
    <property type="entry name" value="F420H2_quin_Rdtase"/>
</dbReference>
<name>A0A0S4QPG9_9ACTN</name>
<dbReference type="PANTHER" id="PTHR39428">
    <property type="entry name" value="F420H(2)-DEPENDENT QUINONE REDUCTASE RV1261C"/>
    <property type="match status" value="1"/>
</dbReference>
<dbReference type="InterPro" id="IPR012349">
    <property type="entry name" value="Split_barrel_FMN-bd"/>
</dbReference>
<comment type="catalytic activity">
    <reaction evidence="2">
        <text>oxidized coenzyme F420-(gamma-L-Glu)(n) + a quinol + H(+) = reduced coenzyme F420-(gamma-L-Glu)(n) + a quinone</text>
        <dbReference type="Rhea" id="RHEA:39663"/>
        <dbReference type="Rhea" id="RHEA-COMP:12939"/>
        <dbReference type="Rhea" id="RHEA-COMP:14378"/>
        <dbReference type="ChEBI" id="CHEBI:15378"/>
        <dbReference type="ChEBI" id="CHEBI:24646"/>
        <dbReference type="ChEBI" id="CHEBI:132124"/>
        <dbReference type="ChEBI" id="CHEBI:133980"/>
        <dbReference type="ChEBI" id="CHEBI:139511"/>
    </reaction>
</comment>
<dbReference type="RefSeq" id="WP_091277355.1">
    <property type="nucleotide sequence ID" value="NZ_FAOZ01000008.1"/>
</dbReference>
<gene>
    <name evidence="3" type="ORF">Ga0074812_108212</name>
</gene>
<dbReference type="PANTHER" id="PTHR39428:SF1">
    <property type="entry name" value="F420H(2)-DEPENDENT QUINONE REDUCTASE RV1261C"/>
    <property type="match status" value="1"/>
</dbReference>
<dbReference type="GO" id="GO:0016491">
    <property type="term" value="F:oxidoreductase activity"/>
    <property type="evidence" value="ECO:0007669"/>
    <property type="project" value="InterPro"/>
</dbReference>
<evidence type="ECO:0000256" key="1">
    <source>
        <dbReference type="ARBA" id="ARBA00008710"/>
    </source>
</evidence>
<proteinExistence type="inferred from homology"/>
<protein>
    <submittedName>
        <fullName evidence="3">Deazaflavin-dependent oxidoreductase, nitroreductase family</fullName>
    </submittedName>
</protein>
<dbReference type="GO" id="GO:0070967">
    <property type="term" value="F:coenzyme F420 binding"/>
    <property type="evidence" value="ECO:0007669"/>
    <property type="project" value="TreeGrafter"/>
</dbReference>
<dbReference type="GO" id="GO:0005886">
    <property type="term" value="C:plasma membrane"/>
    <property type="evidence" value="ECO:0007669"/>
    <property type="project" value="TreeGrafter"/>
</dbReference>
<dbReference type="EMBL" id="FAOZ01000008">
    <property type="protein sequence ID" value="CUU56684.1"/>
    <property type="molecule type" value="Genomic_DNA"/>
</dbReference>
<dbReference type="Pfam" id="PF04075">
    <property type="entry name" value="F420H2_quin_red"/>
    <property type="match status" value="1"/>
</dbReference>
<evidence type="ECO:0000256" key="2">
    <source>
        <dbReference type="ARBA" id="ARBA00049106"/>
    </source>
</evidence>
<dbReference type="Gene3D" id="2.30.110.10">
    <property type="entry name" value="Electron Transport, Fmn-binding Protein, Chain A"/>
    <property type="match status" value="1"/>
</dbReference>